<dbReference type="InterPro" id="IPR032675">
    <property type="entry name" value="LRR_dom_sf"/>
</dbReference>
<name>A0A8H7SFS8_9FUNG</name>
<evidence type="ECO:0000313" key="5">
    <source>
        <dbReference type="EMBL" id="KAG2228311.1"/>
    </source>
</evidence>
<organism evidence="5 6">
    <name type="scientific">Circinella minor</name>
    <dbReference type="NCBI Taxonomy" id="1195481"/>
    <lineage>
        <taxon>Eukaryota</taxon>
        <taxon>Fungi</taxon>
        <taxon>Fungi incertae sedis</taxon>
        <taxon>Mucoromycota</taxon>
        <taxon>Mucoromycotina</taxon>
        <taxon>Mucoromycetes</taxon>
        <taxon>Mucorales</taxon>
        <taxon>Lichtheimiaceae</taxon>
        <taxon>Circinella</taxon>
    </lineage>
</organism>
<gene>
    <name evidence="5" type="ORF">INT45_011103</name>
</gene>
<evidence type="ECO:0000256" key="3">
    <source>
        <dbReference type="ARBA" id="ARBA00023180"/>
    </source>
</evidence>
<evidence type="ECO:0000256" key="1">
    <source>
        <dbReference type="ARBA" id="ARBA00004196"/>
    </source>
</evidence>
<dbReference type="Proteomes" id="UP000646827">
    <property type="component" value="Unassembled WGS sequence"/>
</dbReference>
<dbReference type="GO" id="GO:0009986">
    <property type="term" value="C:cell surface"/>
    <property type="evidence" value="ECO:0007669"/>
    <property type="project" value="TreeGrafter"/>
</dbReference>
<evidence type="ECO:0000313" key="6">
    <source>
        <dbReference type="Proteomes" id="UP000646827"/>
    </source>
</evidence>
<protein>
    <submittedName>
        <fullName evidence="5">Uncharacterized protein</fullName>
    </submittedName>
</protein>
<comment type="caution">
    <text evidence="5">The sequence shown here is derived from an EMBL/GenBank/DDBJ whole genome shotgun (WGS) entry which is preliminary data.</text>
</comment>
<dbReference type="GO" id="GO:0009277">
    <property type="term" value="C:fungal-type cell wall"/>
    <property type="evidence" value="ECO:0007669"/>
    <property type="project" value="TreeGrafter"/>
</dbReference>
<keyword evidence="6" id="KW-1185">Reference proteome</keyword>
<proteinExistence type="predicted"/>
<dbReference type="InterPro" id="IPR051648">
    <property type="entry name" value="CWI-Assembly_Regulator"/>
</dbReference>
<keyword evidence="3" id="KW-0325">Glycoprotein</keyword>
<evidence type="ECO:0000256" key="2">
    <source>
        <dbReference type="ARBA" id="ARBA00022729"/>
    </source>
</evidence>
<dbReference type="GO" id="GO:0005886">
    <property type="term" value="C:plasma membrane"/>
    <property type="evidence" value="ECO:0007669"/>
    <property type="project" value="TreeGrafter"/>
</dbReference>
<sequence length="405" mass="43225">MHINHLACLLGSVIVIAGTTSIHQVAGQQSPDNSSSSACSGDVKVKSQGDLDPLKQCKKYSGSITIEQASVPDLKLPGVMEIDGDIRVRDSNGLSRLSFPHLQSIKGIYLDNNRELNSLDLNALTSVQTFQVAVHPALSEISFPAELSQLSKMAISDTTITRLDGLKMEKVGELLIDNNIYLRTLDIGNLTEVSQSMSISANSPDLTLDLSHLHSLGQGSFRNLAEISIGELDKVDGDLSFISNKFSSLKLSKMTDVSGTLTLADNKNLEKLSVPELKHLGGALSVGNNTRLSHVDAFPKLEQVDGTIDLTGSFDEVKLPHLQDVRGGLNVQTTSDKFSCDDVGNLKQGGVIKGDSFTCKARVANPKSGLNGDGLDTGDSSNNSQQLFSDSYLALALIAVAITFT</sequence>
<dbReference type="EMBL" id="JAEPRB010000001">
    <property type="protein sequence ID" value="KAG2228311.1"/>
    <property type="molecule type" value="Genomic_DNA"/>
</dbReference>
<reference evidence="5 6" key="1">
    <citation type="submission" date="2020-12" db="EMBL/GenBank/DDBJ databases">
        <title>Metabolic potential, ecology and presence of endohyphal bacteria is reflected in genomic diversity of Mucoromycotina.</title>
        <authorList>
            <person name="Muszewska A."/>
            <person name="Okrasinska A."/>
            <person name="Steczkiewicz K."/>
            <person name="Drgas O."/>
            <person name="Orlowska M."/>
            <person name="Perlinska-Lenart U."/>
            <person name="Aleksandrzak-Piekarczyk T."/>
            <person name="Szatraj K."/>
            <person name="Zielenkiewicz U."/>
            <person name="Pilsyk S."/>
            <person name="Malc E."/>
            <person name="Mieczkowski P."/>
            <person name="Kruszewska J.S."/>
            <person name="Biernat P."/>
            <person name="Pawlowska J."/>
        </authorList>
    </citation>
    <scope>NUCLEOTIDE SEQUENCE [LARGE SCALE GENOMIC DNA]</scope>
    <source>
        <strain evidence="5 6">CBS 142.35</strain>
    </source>
</reference>
<dbReference type="PANTHER" id="PTHR31018">
    <property type="entry name" value="SPORULATION-SPECIFIC PROTEIN-RELATED"/>
    <property type="match status" value="1"/>
</dbReference>
<comment type="subcellular location">
    <subcellularLocation>
        <location evidence="1">Cell envelope</location>
    </subcellularLocation>
</comment>
<accession>A0A8H7SFS8</accession>
<dbReference type="PANTHER" id="PTHR31018:SF3">
    <property type="entry name" value="RECEPTOR PROTEIN-TYROSINE KINASE"/>
    <property type="match status" value="1"/>
</dbReference>
<feature type="chain" id="PRO_5034333573" evidence="4">
    <location>
        <begin position="28"/>
        <end position="405"/>
    </location>
</feature>
<evidence type="ECO:0000256" key="4">
    <source>
        <dbReference type="SAM" id="SignalP"/>
    </source>
</evidence>
<dbReference type="Gene3D" id="3.80.10.10">
    <property type="entry name" value="Ribonuclease Inhibitor"/>
    <property type="match status" value="1"/>
</dbReference>
<dbReference type="SUPFAM" id="SSF52058">
    <property type="entry name" value="L domain-like"/>
    <property type="match status" value="2"/>
</dbReference>
<dbReference type="AlphaFoldDB" id="A0A8H7SFS8"/>
<feature type="signal peptide" evidence="4">
    <location>
        <begin position="1"/>
        <end position="27"/>
    </location>
</feature>
<dbReference type="OrthoDB" id="536881at2759"/>
<keyword evidence="2 4" id="KW-0732">Signal</keyword>
<dbReference type="GO" id="GO:0031505">
    <property type="term" value="P:fungal-type cell wall organization"/>
    <property type="evidence" value="ECO:0007669"/>
    <property type="project" value="TreeGrafter"/>
</dbReference>